<feature type="compositionally biased region" description="Low complexity" evidence="5">
    <location>
        <begin position="232"/>
        <end position="243"/>
    </location>
</feature>
<name>A0AA39CYE5_9EURO</name>
<feature type="transmembrane region" description="Helical" evidence="6">
    <location>
        <begin position="438"/>
        <end position="461"/>
    </location>
</feature>
<evidence type="ECO:0000256" key="3">
    <source>
        <dbReference type="ARBA" id="ARBA00022989"/>
    </source>
</evidence>
<keyword evidence="3 6" id="KW-1133">Transmembrane helix</keyword>
<feature type="transmembrane region" description="Helical" evidence="6">
    <location>
        <begin position="507"/>
        <end position="528"/>
    </location>
</feature>
<dbReference type="GO" id="GO:0055085">
    <property type="term" value="P:transmembrane transport"/>
    <property type="evidence" value="ECO:0007669"/>
    <property type="project" value="InterPro"/>
</dbReference>
<feature type="transmembrane region" description="Helical" evidence="6">
    <location>
        <begin position="9"/>
        <end position="30"/>
    </location>
</feature>
<evidence type="ECO:0000256" key="5">
    <source>
        <dbReference type="SAM" id="MobiDB-lite"/>
    </source>
</evidence>
<dbReference type="EMBL" id="JAPDRN010000045">
    <property type="protein sequence ID" value="KAJ9633547.1"/>
    <property type="molecule type" value="Genomic_DNA"/>
</dbReference>
<evidence type="ECO:0000256" key="1">
    <source>
        <dbReference type="ARBA" id="ARBA00004141"/>
    </source>
</evidence>
<feature type="compositionally biased region" description="Basic and acidic residues" evidence="5">
    <location>
        <begin position="416"/>
        <end position="428"/>
    </location>
</feature>
<dbReference type="PANTHER" id="PTHR31794">
    <property type="entry name" value="AUXIN EFFLUX TRANSPORTER FAMILY PROTEIN (EUROFUNG)"/>
    <property type="match status" value="1"/>
</dbReference>
<reference evidence="7" key="1">
    <citation type="submission" date="2022-10" db="EMBL/GenBank/DDBJ databases">
        <title>Culturing micro-colonial fungi from biological soil crusts in the Mojave desert and describing Neophaeococcomyces mojavensis, and introducing the new genera and species Taxawa tesnikishii.</title>
        <authorList>
            <person name="Kurbessoian T."/>
            <person name="Stajich J.E."/>
        </authorList>
    </citation>
    <scope>NUCLEOTIDE SEQUENCE</scope>
    <source>
        <strain evidence="7">TK_35</strain>
    </source>
</reference>
<dbReference type="InterPro" id="IPR004776">
    <property type="entry name" value="Mem_transp_PIN-like"/>
</dbReference>
<dbReference type="Proteomes" id="UP001172681">
    <property type="component" value="Unassembled WGS sequence"/>
</dbReference>
<feature type="region of interest" description="Disordered" evidence="5">
    <location>
        <begin position="410"/>
        <end position="429"/>
    </location>
</feature>
<organism evidence="7 8">
    <name type="scientific">Knufia peltigerae</name>
    <dbReference type="NCBI Taxonomy" id="1002370"/>
    <lineage>
        <taxon>Eukaryota</taxon>
        <taxon>Fungi</taxon>
        <taxon>Dikarya</taxon>
        <taxon>Ascomycota</taxon>
        <taxon>Pezizomycotina</taxon>
        <taxon>Eurotiomycetes</taxon>
        <taxon>Chaetothyriomycetidae</taxon>
        <taxon>Chaetothyriales</taxon>
        <taxon>Trichomeriaceae</taxon>
        <taxon>Knufia</taxon>
    </lineage>
</organism>
<protein>
    <recommendedName>
        <fullName evidence="9">Auxin efflux carrier</fullName>
    </recommendedName>
</protein>
<evidence type="ECO:0000256" key="2">
    <source>
        <dbReference type="ARBA" id="ARBA00022692"/>
    </source>
</evidence>
<evidence type="ECO:0000256" key="4">
    <source>
        <dbReference type="ARBA" id="ARBA00023136"/>
    </source>
</evidence>
<dbReference type="PANTHER" id="PTHR31794:SF4">
    <property type="entry name" value="AUXIN EFFLUX TRANSPORTER FAMILY PROTEIN (EUROFUNG)"/>
    <property type="match status" value="1"/>
</dbReference>
<keyword evidence="2 6" id="KW-0812">Transmembrane</keyword>
<feature type="transmembrane region" description="Helical" evidence="6">
    <location>
        <begin position="473"/>
        <end position="495"/>
    </location>
</feature>
<feature type="transmembrane region" description="Helical" evidence="6">
    <location>
        <begin position="72"/>
        <end position="96"/>
    </location>
</feature>
<dbReference type="Pfam" id="PF03547">
    <property type="entry name" value="Mem_trans"/>
    <property type="match status" value="1"/>
</dbReference>
<evidence type="ECO:0000313" key="7">
    <source>
        <dbReference type="EMBL" id="KAJ9633547.1"/>
    </source>
</evidence>
<feature type="transmembrane region" description="Helical" evidence="6">
    <location>
        <begin position="383"/>
        <end position="403"/>
    </location>
</feature>
<proteinExistence type="predicted"/>
<keyword evidence="8" id="KW-1185">Reference proteome</keyword>
<dbReference type="GO" id="GO:0005783">
    <property type="term" value="C:endoplasmic reticulum"/>
    <property type="evidence" value="ECO:0007669"/>
    <property type="project" value="TreeGrafter"/>
</dbReference>
<comment type="subcellular location">
    <subcellularLocation>
        <location evidence="1">Membrane</location>
        <topology evidence="1">Multi-pass membrane protein</topology>
    </subcellularLocation>
</comment>
<sequence length="535" mass="58367">MATGLVNSFLAAIQASLSVLLVISYGGLAAHLQLLTPTNTKAISKVCVRMFLPALLVTKIGGELHAGSAGRYLTVLVWAVACHLVSFLVGVMAHLWLGMPDWTTVAVMFNNTTSYPLLLIAALEQTGILKSLIPSDGGDHGETTSQAVERAKSYFLVFATVSSCLTFAVGPRLIDTEHAADSNDEDDDDEEEPEEDKTDIRDDDDDDDENQNNVDGLLYHRQSGGVGGVGVGSMSTSIVSSRGGSIGGGEDSTERTRLLSRRTSTFSLTKKRQNSFFPSTRTTSIIDWTDDDENSPQSQGQIDTDLLKRRPTMVPVPRRRWIKLTPRTRWWLLFISDFFNAPLLGAILGAFIGLIPPLHRAFFNDTEHGGIFTAWLTSSWQSIGGLFVPLPVVVAGVSLYTAMKEARKRRRRRAGSTHDDDDHDDSDHSNGSLPWGTVTFIMVIRFIIWPAVSISVIYFLAKNTNILGNDPMLWFAMMLMPTGPPAMKLITLVQVSDADEADETNMAKLLTLSYAISPILSFTVVGGLRAAQAAT</sequence>
<evidence type="ECO:0008006" key="9">
    <source>
        <dbReference type="Google" id="ProtNLM"/>
    </source>
</evidence>
<dbReference type="AlphaFoldDB" id="A0AA39CYE5"/>
<comment type="caution">
    <text evidence="7">The sequence shown here is derived from an EMBL/GenBank/DDBJ whole genome shotgun (WGS) entry which is preliminary data.</text>
</comment>
<dbReference type="GO" id="GO:0016020">
    <property type="term" value="C:membrane"/>
    <property type="evidence" value="ECO:0007669"/>
    <property type="project" value="UniProtKB-SubCell"/>
</dbReference>
<gene>
    <name evidence="7" type="ORF">H2204_006930</name>
</gene>
<evidence type="ECO:0000313" key="8">
    <source>
        <dbReference type="Proteomes" id="UP001172681"/>
    </source>
</evidence>
<accession>A0AA39CYE5</accession>
<feature type="transmembrane region" description="Helical" evidence="6">
    <location>
        <begin position="102"/>
        <end position="123"/>
    </location>
</feature>
<keyword evidence="4 6" id="KW-0472">Membrane</keyword>
<evidence type="ECO:0000256" key="6">
    <source>
        <dbReference type="SAM" id="Phobius"/>
    </source>
</evidence>
<feature type="transmembrane region" description="Helical" evidence="6">
    <location>
        <begin position="330"/>
        <end position="355"/>
    </location>
</feature>
<feature type="compositionally biased region" description="Acidic residues" evidence="5">
    <location>
        <begin position="182"/>
        <end position="210"/>
    </location>
</feature>
<feature type="region of interest" description="Disordered" evidence="5">
    <location>
        <begin position="177"/>
        <end position="259"/>
    </location>
</feature>